<dbReference type="GO" id="GO:0004190">
    <property type="term" value="F:aspartic-type endopeptidase activity"/>
    <property type="evidence" value="ECO:0007669"/>
    <property type="project" value="UniProtKB-KW"/>
</dbReference>
<dbReference type="GO" id="GO:0006508">
    <property type="term" value="P:proteolysis"/>
    <property type="evidence" value="ECO:0007669"/>
    <property type="project" value="UniProtKB-KW"/>
</dbReference>
<dbReference type="OrthoDB" id="2747330at2759"/>
<proteinExistence type="inferred from homology"/>
<dbReference type="InterPro" id="IPR032799">
    <property type="entry name" value="TAXi_C"/>
</dbReference>
<keyword evidence="10" id="KW-1185">Reference proteome</keyword>
<evidence type="ECO:0000256" key="3">
    <source>
        <dbReference type="ARBA" id="ARBA00022750"/>
    </source>
</evidence>
<keyword evidence="7" id="KW-0732">Signal</keyword>
<dbReference type="Pfam" id="PF14543">
    <property type="entry name" value="TAXi_N"/>
    <property type="match status" value="1"/>
</dbReference>
<dbReference type="InterPro" id="IPR034161">
    <property type="entry name" value="Pepsin-like_plant"/>
</dbReference>
<dbReference type="InterPro" id="IPR021109">
    <property type="entry name" value="Peptidase_aspartic_dom_sf"/>
</dbReference>
<reference evidence="9" key="1">
    <citation type="journal article" date="2023" name="Plant J.">
        <title>The genome of the king protea, Protea cynaroides.</title>
        <authorList>
            <person name="Chang J."/>
            <person name="Duong T.A."/>
            <person name="Schoeman C."/>
            <person name="Ma X."/>
            <person name="Roodt D."/>
            <person name="Barker N."/>
            <person name="Li Z."/>
            <person name="Van de Peer Y."/>
            <person name="Mizrachi E."/>
        </authorList>
    </citation>
    <scope>NUCLEOTIDE SEQUENCE</scope>
    <source>
        <tissue evidence="9">Young leaves</tissue>
    </source>
</reference>
<evidence type="ECO:0000259" key="8">
    <source>
        <dbReference type="PROSITE" id="PS51767"/>
    </source>
</evidence>
<comment type="caution">
    <text evidence="9">The sequence shown here is derived from an EMBL/GenBank/DDBJ whole genome shotgun (WGS) entry which is preliminary data.</text>
</comment>
<evidence type="ECO:0000256" key="4">
    <source>
        <dbReference type="ARBA" id="ARBA00022801"/>
    </source>
</evidence>
<keyword evidence="5" id="KW-0325">Glycoprotein</keyword>
<sequence>MPAFLHPGFLFLALVALFLPAPLVFCSLPVTLTLERAFPVKQGVEFAELRARDSARHRRILQSVGGVIDFPVDGTFNPMTVGLYFTTVKLGSPPKEFYVQLDTGSDILWVACNPCDDCPTSSGLNIQLNSFDPATSTTASVISCSSYTCSLAVEEAAADCSSDGSHCGYSFHYGDGSGTSGYYVKDMFYFDTVLKSSISNSSASIVFGCSNHQSADLTKPDKAVDGIFGFGKSRFSVTSQLSSLGMAPKIFSHCLSGSNAGGGIWVLGEIVAPNIVYTPLVSSQPHYNVNLESIAVNGQILPIDPAVFVTSSNQGTIIDSGTTLAYLAGGAYDPFVSAISDTVSQSARCLYSKGNPCYLISGSVEEIFPEVTLNFEGGATMVLRPVEYLLQEGYVDATELWCIGFQRVLDSSMTILGDLALRDKIFVYDMVNQRIGWTDYDCSLSVNVSETSGKGEFVNVGQLSVSSWSQNYTHHVLLAASIVAFLVHNCFWGEFVFL</sequence>
<dbReference type="PRINTS" id="PR00792">
    <property type="entry name" value="PEPSIN"/>
</dbReference>
<comment type="similarity">
    <text evidence="1">Belongs to the peptidase A1 family.</text>
</comment>
<name>A0A9Q0QTT6_9MAGN</name>
<feature type="chain" id="PRO_5040140360" description="Peptidase A1 domain-containing protein" evidence="7">
    <location>
        <begin position="27"/>
        <end position="498"/>
    </location>
</feature>
<dbReference type="CDD" id="cd05476">
    <property type="entry name" value="pepsin_A_like_plant"/>
    <property type="match status" value="1"/>
</dbReference>
<keyword evidence="2" id="KW-0645">Protease</keyword>
<dbReference type="Pfam" id="PF14541">
    <property type="entry name" value="TAXi_C"/>
    <property type="match status" value="1"/>
</dbReference>
<evidence type="ECO:0000256" key="5">
    <source>
        <dbReference type="ARBA" id="ARBA00023180"/>
    </source>
</evidence>
<dbReference type="PROSITE" id="PS51767">
    <property type="entry name" value="PEPTIDASE_A1"/>
    <property type="match status" value="1"/>
</dbReference>
<dbReference type="FunFam" id="2.40.70.10:FF:000018">
    <property type="entry name" value="Aspartic proteinase-like protein 2"/>
    <property type="match status" value="1"/>
</dbReference>
<dbReference type="Proteomes" id="UP001141806">
    <property type="component" value="Unassembled WGS sequence"/>
</dbReference>
<accession>A0A9Q0QTT6</accession>
<dbReference type="AlphaFoldDB" id="A0A9Q0QTT6"/>
<evidence type="ECO:0000313" key="9">
    <source>
        <dbReference type="EMBL" id="KAJ4971638.1"/>
    </source>
</evidence>
<dbReference type="InterPro" id="IPR032861">
    <property type="entry name" value="TAXi_N"/>
</dbReference>
<feature type="active site" evidence="6">
    <location>
        <position position="102"/>
    </location>
</feature>
<dbReference type="Gene3D" id="2.40.70.10">
    <property type="entry name" value="Acid Proteases"/>
    <property type="match status" value="2"/>
</dbReference>
<evidence type="ECO:0000313" key="10">
    <source>
        <dbReference type="Proteomes" id="UP001141806"/>
    </source>
</evidence>
<dbReference type="PANTHER" id="PTHR13683:SF875">
    <property type="entry name" value="EUKARYOTIC ASPARTYL PROTEASE FAMILY PROTEIN"/>
    <property type="match status" value="1"/>
</dbReference>
<dbReference type="PANTHER" id="PTHR13683">
    <property type="entry name" value="ASPARTYL PROTEASES"/>
    <property type="match status" value="1"/>
</dbReference>
<dbReference type="InterPro" id="IPR033121">
    <property type="entry name" value="PEPTIDASE_A1"/>
</dbReference>
<evidence type="ECO:0000256" key="6">
    <source>
        <dbReference type="PIRSR" id="PIRSR601461-1"/>
    </source>
</evidence>
<evidence type="ECO:0000256" key="2">
    <source>
        <dbReference type="ARBA" id="ARBA00022670"/>
    </source>
</evidence>
<gene>
    <name evidence="9" type="ORF">NE237_004737</name>
</gene>
<evidence type="ECO:0000256" key="7">
    <source>
        <dbReference type="SAM" id="SignalP"/>
    </source>
</evidence>
<evidence type="ECO:0000256" key="1">
    <source>
        <dbReference type="ARBA" id="ARBA00007447"/>
    </source>
</evidence>
<feature type="active site" evidence="6">
    <location>
        <position position="319"/>
    </location>
</feature>
<dbReference type="EMBL" id="JAMYWD010000005">
    <property type="protein sequence ID" value="KAJ4971638.1"/>
    <property type="molecule type" value="Genomic_DNA"/>
</dbReference>
<keyword evidence="4" id="KW-0378">Hydrolase</keyword>
<protein>
    <recommendedName>
        <fullName evidence="8">Peptidase A1 domain-containing protein</fullName>
    </recommendedName>
</protein>
<feature type="signal peptide" evidence="7">
    <location>
        <begin position="1"/>
        <end position="26"/>
    </location>
</feature>
<dbReference type="InterPro" id="IPR001461">
    <property type="entry name" value="Aspartic_peptidase_A1"/>
</dbReference>
<keyword evidence="3" id="KW-0064">Aspartyl protease</keyword>
<organism evidence="9 10">
    <name type="scientific">Protea cynaroides</name>
    <dbReference type="NCBI Taxonomy" id="273540"/>
    <lineage>
        <taxon>Eukaryota</taxon>
        <taxon>Viridiplantae</taxon>
        <taxon>Streptophyta</taxon>
        <taxon>Embryophyta</taxon>
        <taxon>Tracheophyta</taxon>
        <taxon>Spermatophyta</taxon>
        <taxon>Magnoliopsida</taxon>
        <taxon>Proteales</taxon>
        <taxon>Proteaceae</taxon>
        <taxon>Protea</taxon>
    </lineage>
</organism>
<feature type="domain" description="Peptidase A1" evidence="8">
    <location>
        <begin position="84"/>
        <end position="438"/>
    </location>
</feature>
<dbReference type="SUPFAM" id="SSF50630">
    <property type="entry name" value="Acid proteases"/>
    <property type="match status" value="1"/>
</dbReference>